<name>A0A0F3ISV8_9PROT</name>
<dbReference type="EC" id="6.1.1.21" evidence="10"/>
<dbReference type="InterPro" id="IPR045864">
    <property type="entry name" value="aa-tRNA-synth_II/BPL/LPL"/>
</dbReference>
<evidence type="ECO:0000256" key="9">
    <source>
        <dbReference type="ARBA" id="ARBA00047639"/>
    </source>
</evidence>
<evidence type="ECO:0000256" key="5">
    <source>
        <dbReference type="ARBA" id="ARBA00022741"/>
    </source>
</evidence>
<feature type="binding site" evidence="11">
    <location>
        <position position="258"/>
    </location>
    <ligand>
        <name>L-histidine</name>
        <dbReference type="ChEBI" id="CHEBI:57595"/>
    </ligand>
</feature>
<evidence type="ECO:0000256" key="6">
    <source>
        <dbReference type="ARBA" id="ARBA00022840"/>
    </source>
</evidence>
<gene>
    <name evidence="10" type="primary">hisS</name>
    <name evidence="13" type="ORF">VZ95_16240</name>
</gene>
<proteinExistence type="inferred from homology"/>
<comment type="caution">
    <text evidence="13">The sequence shown here is derived from an EMBL/GenBank/DDBJ whole genome shotgun (WGS) entry which is preliminary data.</text>
</comment>
<dbReference type="InterPro" id="IPR015807">
    <property type="entry name" value="His-tRNA-ligase"/>
</dbReference>
<keyword evidence="6 10" id="KW-0067">ATP-binding</keyword>
<feature type="binding site" evidence="11">
    <location>
        <position position="126"/>
    </location>
    <ligand>
        <name>L-histidine</name>
        <dbReference type="ChEBI" id="CHEBI:57595"/>
    </ligand>
</feature>
<dbReference type="CDD" id="cd00859">
    <property type="entry name" value="HisRS_anticodon"/>
    <property type="match status" value="1"/>
</dbReference>
<evidence type="ECO:0000256" key="4">
    <source>
        <dbReference type="ARBA" id="ARBA00022598"/>
    </source>
</evidence>
<feature type="binding site" evidence="11">
    <location>
        <position position="130"/>
    </location>
    <ligand>
        <name>L-histidine</name>
        <dbReference type="ChEBI" id="CHEBI:57595"/>
    </ligand>
</feature>
<dbReference type="PIRSF" id="PIRSF001549">
    <property type="entry name" value="His-tRNA_synth"/>
    <property type="match status" value="1"/>
</dbReference>
<feature type="domain" description="Aminoacyl-transfer RNA synthetases class-II family profile" evidence="12">
    <location>
        <begin position="29"/>
        <end position="340"/>
    </location>
</feature>
<dbReference type="GO" id="GO:0004821">
    <property type="term" value="F:histidine-tRNA ligase activity"/>
    <property type="evidence" value="ECO:0007669"/>
    <property type="project" value="UniProtKB-UniRule"/>
</dbReference>
<keyword evidence="8 10" id="KW-0030">Aminoacyl-tRNA synthetase</keyword>
<dbReference type="Gene3D" id="3.30.930.10">
    <property type="entry name" value="Bira Bifunctional Protein, Domain 2"/>
    <property type="match status" value="1"/>
</dbReference>
<keyword evidence="7 10" id="KW-0648">Protein biosynthesis</keyword>
<dbReference type="Gene3D" id="3.40.50.800">
    <property type="entry name" value="Anticodon-binding domain"/>
    <property type="match status" value="1"/>
</dbReference>
<dbReference type="InterPro" id="IPR004516">
    <property type="entry name" value="HisRS/HisZ"/>
</dbReference>
<comment type="subunit">
    <text evidence="2 10">Homodimer.</text>
</comment>
<dbReference type="Pfam" id="PF13393">
    <property type="entry name" value="tRNA-synt_His"/>
    <property type="match status" value="1"/>
</dbReference>
<feature type="binding site" evidence="11">
    <location>
        <position position="112"/>
    </location>
    <ligand>
        <name>L-histidine</name>
        <dbReference type="ChEBI" id="CHEBI:57595"/>
    </ligand>
</feature>
<comment type="subcellular location">
    <subcellularLocation>
        <location evidence="10">Cytoplasm</location>
    </subcellularLocation>
</comment>
<dbReference type="Pfam" id="PF03129">
    <property type="entry name" value="HGTP_anticodon"/>
    <property type="match status" value="1"/>
</dbReference>
<dbReference type="GO" id="GO:0005524">
    <property type="term" value="F:ATP binding"/>
    <property type="evidence" value="ECO:0007669"/>
    <property type="project" value="UniProtKB-UniRule"/>
</dbReference>
<dbReference type="SUPFAM" id="SSF55681">
    <property type="entry name" value="Class II aaRS and biotin synthetases"/>
    <property type="match status" value="1"/>
</dbReference>
<dbReference type="AlphaFoldDB" id="A0A0F3ISV8"/>
<dbReference type="Proteomes" id="UP000033774">
    <property type="component" value="Unassembled WGS sequence"/>
</dbReference>
<evidence type="ECO:0000313" key="13">
    <source>
        <dbReference type="EMBL" id="KJV08674.1"/>
    </source>
</evidence>
<dbReference type="CDD" id="cd00773">
    <property type="entry name" value="HisRS-like_core"/>
    <property type="match status" value="1"/>
</dbReference>
<dbReference type="HAMAP" id="MF_00127">
    <property type="entry name" value="His_tRNA_synth"/>
    <property type="match status" value="1"/>
</dbReference>
<dbReference type="RefSeq" id="WP_045776791.1">
    <property type="nucleotide sequence ID" value="NZ_LAJY01000489.1"/>
</dbReference>
<evidence type="ECO:0000313" key="14">
    <source>
        <dbReference type="Proteomes" id="UP000033774"/>
    </source>
</evidence>
<dbReference type="PATRIC" id="fig|552518.3.peg.3158"/>
<dbReference type="SUPFAM" id="SSF52954">
    <property type="entry name" value="Class II aaRS ABD-related"/>
    <property type="match status" value="1"/>
</dbReference>
<dbReference type="NCBIfam" id="TIGR00442">
    <property type="entry name" value="hisS"/>
    <property type="match status" value="1"/>
</dbReference>
<evidence type="ECO:0000256" key="10">
    <source>
        <dbReference type="HAMAP-Rule" id="MF_00127"/>
    </source>
</evidence>
<keyword evidence="5 10" id="KW-0547">Nucleotide-binding</keyword>
<protein>
    <recommendedName>
        <fullName evidence="10">Histidine--tRNA ligase</fullName>
        <ecNumber evidence="10">6.1.1.21</ecNumber>
    </recommendedName>
    <alternativeName>
        <fullName evidence="10">Histidyl-tRNA synthetase</fullName>
        <shortName evidence="10">HisRS</shortName>
    </alternativeName>
</protein>
<dbReference type="GO" id="GO:0006427">
    <property type="term" value="P:histidyl-tRNA aminoacylation"/>
    <property type="evidence" value="ECO:0007669"/>
    <property type="project" value="UniProtKB-UniRule"/>
</dbReference>
<evidence type="ECO:0000256" key="3">
    <source>
        <dbReference type="ARBA" id="ARBA00022490"/>
    </source>
</evidence>
<reference evidence="13 14" key="1">
    <citation type="submission" date="2015-03" db="EMBL/GenBank/DDBJ databases">
        <title>Draft genome sequence of Elstera litoralis.</title>
        <authorList>
            <person name="Rahalkar M.C."/>
            <person name="Dhakephalkar P.K."/>
            <person name="Pore S.D."/>
            <person name="Arora P."/>
            <person name="Kapse N.G."/>
            <person name="Pandit P.S."/>
        </authorList>
    </citation>
    <scope>NUCLEOTIDE SEQUENCE [LARGE SCALE GENOMIC DNA]</scope>
    <source>
        <strain evidence="13 14">Dia-1</strain>
    </source>
</reference>
<evidence type="ECO:0000256" key="1">
    <source>
        <dbReference type="ARBA" id="ARBA00008226"/>
    </source>
</evidence>
<dbReference type="InterPro" id="IPR004154">
    <property type="entry name" value="Anticodon-bd"/>
</dbReference>
<dbReference type="InterPro" id="IPR036621">
    <property type="entry name" value="Anticodon-bd_dom_sf"/>
</dbReference>
<evidence type="ECO:0000259" key="12">
    <source>
        <dbReference type="PROSITE" id="PS50862"/>
    </source>
</evidence>
<keyword evidence="14" id="KW-1185">Reference proteome</keyword>
<dbReference type="OrthoDB" id="9800814at2"/>
<keyword evidence="3 10" id="KW-0963">Cytoplasm</keyword>
<dbReference type="InterPro" id="IPR041715">
    <property type="entry name" value="HisRS-like_core"/>
</dbReference>
<evidence type="ECO:0000256" key="7">
    <source>
        <dbReference type="ARBA" id="ARBA00022917"/>
    </source>
</evidence>
<keyword evidence="4 10" id="KW-0436">Ligase</keyword>
<dbReference type="GO" id="GO:0005737">
    <property type="term" value="C:cytoplasm"/>
    <property type="evidence" value="ECO:0007669"/>
    <property type="project" value="UniProtKB-SubCell"/>
</dbReference>
<sequence>MAQLQPVRGTHDLLPEDARRHRHVAETARLIAGRYGFEGMATPIFEFVDVFARTVGETSDIVSKEMYVFTDRGGETLALRPEGTAGVVRALISNSLTQSLPFKAFYYGPMFRYERPQKGRLRQFHQIGVELIGPATPLADVEVITAGADILEALGLLDRVLLHINTLGDAESRTAYRAALVEYFSAHKDRLSEDSLARLEKNPLRILDSKDEGDRALVANAPLFGDYLTEAAQTFFKAVTDGLTAAGIAFKHDPLLVRGLDYYCHTAFEFVTTDLGAQGTVLAGGRYDGLVEQMGGPATPGVGWAAGVERLAMLATEPPAPPRALALIALGEAAEQAAIPLARSLRRAGIAVDLGYSGNMKKRLARANKINARFAVILGDDELAQGVAQWRDLDEGAQGPVPLSELVGYARAAFRE</sequence>
<dbReference type="PANTHER" id="PTHR43707:SF1">
    <property type="entry name" value="HISTIDINE--TRNA LIGASE, MITOCHONDRIAL-RELATED"/>
    <property type="match status" value="1"/>
</dbReference>
<dbReference type="InterPro" id="IPR033656">
    <property type="entry name" value="HisRS_anticodon"/>
</dbReference>
<accession>A0A0F3ISV8</accession>
<feature type="binding site" evidence="11">
    <location>
        <begin position="82"/>
        <end position="84"/>
    </location>
    <ligand>
        <name>L-histidine</name>
        <dbReference type="ChEBI" id="CHEBI:57595"/>
    </ligand>
</feature>
<evidence type="ECO:0000256" key="8">
    <source>
        <dbReference type="ARBA" id="ARBA00023146"/>
    </source>
</evidence>
<dbReference type="PROSITE" id="PS50862">
    <property type="entry name" value="AA_TRNA_LIGASE_II"/>
    <property type="match status" value="1"/>
</dbReference>
<evidence type="ECO:0000256" key="11">
    <source>
        <dbReference type="PIRSR" id="PIRSR001549-1"/>
    </source>
</evidence>
<feature type="binding site" evidence="11">
    <location>
        <begin position="262"/>
        <end position="263"/>
    </location>
    <ligand>
        <name>L-histidine</name>
        <dbReference type="ChEBI" id="CHEBI:57595"/>
    </ligand>
</feature>
<comment type="similarity">
    <text evidence="1 10">Belongs to the class-II aminoacyl-tRNA synthetase family.</text>
</comment>
<dbReference type="PANTHER" id="PTHR43707">
    <property type="entry name" value="HISTIDYL-TRNA SYNTHETASE"/>
    <property type="match status" value="1"/>
</dbReference>
<comment type="catalytic activity">
    <reaction evidence="9 10">
        <text>tRNA(His) + L-histidine + ATP = L-histidyl-tRNA(His) + AMP + diphosphate + H(+)</text>
        <dbReference type="Rhea" id="RHEA:17313"/>
        <dbReference type="Rhea" id="RHEA-COMP:9665"/>
        <dbReference type="Rhea" id="RHEA-COMP:9689"/>
        <dbReference type="ChEBI" id="CHEBI:15378"/>
        <dbReference type="ChEBI" id="CHEBI:30616"/>
        <dbReference type="ChEBI" id="CHEBI:33019"/>
        <dbReference type="ChEBI" id="CHEBI:57595"/>
        <dbReference type="ChEBI" id="CHEBI:78442"/>
        <dbReference type="ChEBI" id="CHEBI:78527"/>
        <dbReference type="ChEBI" id="CHEBI:456215"/>
        <dbReference type="EC" id="6.1.1.21"/>
    </reaction>
</comment>
<dbReference type="InterPro" id="IPR006195">
    <property type="entry name" value="aa-tRNA-synth_II"/>
</dbReference>
<evidence type="ECO:0000256" key="2">
    <source>
        <dbReference type="ARBA" id="ARBA00011738"/>
    </source>
</evidence>
<dbReference type="EMBL" id="LAJY01000489">
    <property type="protein sequence ID" value="KJV08674.1"/>
    <property type="molecule type" value="Genomic_DNA"/>
</dbReference>
<organism evidence="13 14">
    <name type="scientific">Elstera litoralis</name>
    <dbReference type="NCBI Taxonomy" id="552518"/>
    <lineage>
        <taxon>Bacteria</taxon>
        <taxon>Pseudomonadati</taxon>
        <taxon>Pseudomonadota</taxon>
        <taxon>Alphaproteobacteria</taxon>
        <taxon>Rhodospirillales</taxon>
        <taxon>Rhodospirillaceae</taxon>
        <taxon>Elstera</taxon>
    </lineage>
</organism>